<sequence>MAPSNIQQTINTLQANWVWVPNWIDSSSENTAARLVSFTRTFETSTKPSAAVLHFSADTRYKLFVNGHRVAVGPSRGHSTIWYYDTLDVAPWLKDGNNKLEFLVIRYFAGSRGGMPFERTNFPGLTCIGKIGEHDIASAQGWEAVMDESRRYPTGLQDDVFLHINERVSPVSATQSVKPIPYSFKTLNGELPPWRLQPRCIPMPESTSIAVNTINALESSATKDAWTRYLSGSGSIDLEENTKHSLDIQADVHSTAFVQWSFSSSKDAEIKLKLTYSEGYELEPRFYPWLRSKANRLDSKNGLLIGPYDEVTLKVPAGETITYEPFWFRTFRLLRFEVEIGSQPVQLVSFNATQVNYPLAVKGSWREKGDEYSERIWDVSIRTLRNCMFDGYSDCPFYEQLQYSGDSRSVGLFHFLISGDDRLMRQAIVNYAASITPEGLTQSRFPSAVKQIIAAFSLYWVLQVCDHHLYFGDSAFTKSFVPRIDGVFEFFDQHIDKLGLVSGISEDIWQYCDWVTTWSATDDHPDKGVPTSGRKTNRHTYLSLLYAYVLQKASSLLRQVGRPGNSAEYSNRSESLRNAIKKHCYDGEYFTDSTVDVADDLSYSQHCQVFAVLADVPLSSEDKIRILKGSFGAERFSKCSYVMIFYALRAFAIAGDEAYEGFYKKVFEPWKRMLDNGLTTWEEDDVRMRSDCHSWGAVPLYEYCTEVAGIKPIEPGFRKIMFKPRIGLSEELEVKVALGKDNLATVSWKTEGEKKRVDLRFKKAIEVVSQLPGEARKEEGKVTDLSFYI</sequence>
<reference evidence="2" key="3">
    <citation type="submission" date="2016-07" db="EMBL/GenBank/DDBJ databases">
        <title>Evolution of pathogenesis and genome organization in the Tremellales.</title>
        <authorList>
            <person name="Cuomo C."/>
            <person name="Litvintseva A."/>
            <person name="Heitman J."/>
            <person name="Chen Y."/>
            <person name="Sun S."/>
            <person name="Springer D."/>
            <person name="Dromer F."/>
            <person name="Young S."/>
            <person name="Zeng Q."/>
            <person name="Chapman S."/>
            <person name="Gujja S."/>
            <person name="Saif S."/>
            <person name="Birren B."/>
        </authorList>
    </citation>
    <scope>NUCLEOTIDE SEQUENCE</scope>
    <source>
        <strain evidence="2">CBS 10737</strain>
    </source>
</reference>
<dbReference type="STRING" id="1296096.A0A1B9IBB3"/>
<evidence type="ECO:0000259" key="1">
    <source>
        <dbReference type="Pfam" id="PF17389"/>
    </source>
</evidence>
<evidence type="ECO:0000313" key="3">
    <source>
        <dbReference type="EMBL" id="WWC69106.1"/>
    </source>
</evidence>
<reference evidence="3" key="4">
    <citation type="submission" date="2024-02" db="EMBL/GenBank/DDBJ databases">
        <title>Comparative genomics of Cryptococcus and Kwoniella reveals pathogenesis evolution and contrasting modes of karyotype evolution via chromosome fusion or intercentromeric recombination.</title>
        <authorList>
            <person name="Coelho M.A."/>
            <person name="David-Palma M."/>
            <person name="Shea T."/>
            <person name="Bowers K."/>
            <person name="McGinley-Smith S."/>
            <person name="Mohammad A.W."/>
            <person name="Gnirke A."/>
            <person name="Yurkov A.M."/>
            <person name="Nowrousian M."/>
            <person name="Sun S."/>
            <person name="Cuomo C.A."/>
            <person name="Heitman J."/>
        </authorList>
    </citation>
    <scope>NUCLEOTIDE SEQUENCE</scope>
    <source>
        <strain evidence="3">CBS 10737</strain>
    </source>
</reference>
<dbReference type="SUPFAM" id="SSF49785">
    <property type="entry name" value="Galactose-binding domain-like"/>
    <property type="match status" value="1"/>
</dbReference>
<protein>
    <submittedName>
        <fullName evidence="2">Alpha-L-rhamnosidase</fullName>
    </submittedName>
</protein>
<name>A0A1B9IBB3_9TREE</name>
<dbReference type="GO" id="GO:0005975">
    <property type="term" value="P:carbohydrate metabolic process"/>
    <property type="evidence" value="ECO:0007669"/>
    <property type="project" value="InterPro"/>
</dbReference>
<reference evidence="2" key="1">
    <citation type="submission" date="2013-07" db="EMBL/GenBank/DDBJ databases">
        <title>The Genome Sequence of Cryptococcus pinus CBS10737.</title>
        <authorList>
            <consortium name="The Broad Institute Genome Sequencing Platform"/>
            <person name="Cuomo C."/>
            <person name="Litvintseva A."/>
            <person name="Chen Y."/>
            <person name="Heitman J."/>
            <person name="Sun S."/>
            <person name="Springer D."/>
            <person name="Dromer F."/>
            <person name="Young S.K."/>
            <person name="Zeng Q."/>
            <person name="Gargeya S."/>
            <person name="Fitzgerald M."/>
            <person name="Abouelleil A."/>
            <person name="Alvarado L."/>
            <person name="Berlin A.M."/>
            <person name="Chapman S.B."/>
            <person name="Dewar J."/>
            <person name="Goldberg J."/>
            <person name="Griggs A."/>
            <person name="Gujja S."/>
            <person name="Hansen M."/>
            <person name="Howarth C."/>
            <person name="Imamovic A."/>
            <person name="Larimer J."/>
            <person name="McCowan C."/>
            <person name="Murphy C."/>
            <person name="Pearson M."/>
            <person name="Priest M."/>
            <person name="Roberts A."/>
            <person name="Saif S."/>
            <person name="Shea T."/>
            <person name="Sykes S."/>
            <person name="Wortman J."/>
            <person name="Nusbaum C."/>
            <person name="Birren B."/>
        </authorList>
    </citation>
    <scope>NUCLEOTIDE SEQUENCE [LARGE SCALE GENOMIC DNA]</scope>
    <source>
        <strain evidence="2">CBS 10737</strain>
    </source>
</reference>
<dbReference type="GeneID" id="30170322"/>
<dbReference type="EMBL" id="CP144522">
    <property type="protein sequence ID" value="WWC69106.1"/>
    <property type="molecule type" value="Genomic_DNA"/>
</dbReference>
<dbReference type="PANTHER" id="PTHR34987">
    <property type="entry name" value="C, PUTATIVE (AFU_ORTHOLOGUE AFUA_3G02880)-RELATED"/>
    <property type="match status" value="1"/>
</dbReference>
<feature type="domain" description="Alpha-L-rhamnosidase six-hairpin glycosidase" evidence="1">
    <location>
        <begin position="371"/>
        <end position="698"/>
    </location>
</feature>
<dbReference type="InterPro" id="IPR008928">
    <property type="entry name" value="6-hairpin_glycosidase_sf"/>
</dbReference>
<gene>
    <name evidence="2" type="ORF">I206_01953</name>
    <name evidence="3" type="ORF">I206_103042</name>
</gene>
<dbReference type="OrthoDB" id="6503935at2759"/>
<dbReference type="GO" id="GO:0003824">
    <property type="term" value="F:catalytic activity"/>
    <property type="evidence" value="ECO:0007669"/>
    <property type="project" value="UniProtKB-ARBA"/>
</dbReference>
<dbReference type="Pfam" id="PF17389">
    <property type="entry name" value="Bac_rhamnosid6H"/>
    <property type="match status" value="1"/>
</dbReference>
<dbReference type="KEGG" id="kpin:30170322"/>
<dbReference type="Proteomes" id="UP000094020">
    <property type="component" value="Chromosome 4"/>
</dbReference>
<dbReference type="Gene3D" id="2.60.420.10">
    <property type="entry name" value="Maltose phosphorylase, domain 3"/>
    <property type="match status" value="1"/>
</dbReference>
<dbReference type="AlphaFoldDB" id="A0A1B9IBB3"/>
<dbReference type="PANTHER" id="PTHR34987:SF2">
    <property type="entry name" value="B, PUTATIVE (AFU_ORTHOLOGUE AFUA_7G05040)-RELATED"/>
    <property type="match status" value="1"/>
</dbReference>
<dbReference type="EMBL" id="KI894008">
    <property type="protein sequence ID" value="OCF52660.1"/>
    <property type="molecule type" value="Genomic_DNA"/>
</dbReference>
<evidence type="ECO:0000313" key="2">
    <source>
        <dbReference type="EMBL" id="OCF52660.1"/>
    </source>
</evidence>
<dbReference type="InterPro" id="IPR035396">
    <property type="entry name" value="Bac_rhamnosid6H"/>
</dbReference>
<dbReference type="RefSeq" id="XP_019013879.1">
    <property type="nucleotide sequence ID" value="XM_019153718.1"/>
</dbReference>
<dbReference type="InterPro" id="IPR012341">
    <property type="entry name" value="6hp_glycosidase-like_sf"/>
</dbReference>
<reference evidence="3" key="2">
    <citation type="submission" date="2013-07" db="EMBL/GenBank/DDBJ databases">
        <authorList>
            <consortium name="The Broad Institute Genome Sequencing Platform"/>
            <person name="Cuomo C."/>
            <person name="Litvintseva A."/>
            <person name="Chen Y."/>
            <person name="Heitman J."/>
            <person name="Sun S."/>
            <person name="Springer D."/>
            <person name="Dromer F."/>
            <person name="Young S.K."/>
            <person name="Zeng Q."/>
            <person name="Gargeya S."/>
            <person name="Fitzgerald M."/>
            <person name="Abouelleil A."/>
            <person name="Alvarado L."/>
            <person name="Berlin A.M."/>
            <person name="Chapman S.B."/>
            <person name="Dewar J."/>
            <person name="Goldberg J."/>
            <person name="Griggs A."/>
            <person name="Gujja S."/>
            <person name="Hansen M."/>
            <person name="Howarth C."/>
            <person name="Imamovic A."/>
            <person name="Larimer J."/>
            <person name="McCowan C."/>
            <person name="Murphy C."/>
            <person name="Pearson M."/>
            <person name="Priest M."/>
            <person name="Roberts A."/>
            <person name="Saif S."/>
            <person name="Shea T."/>
            <person name="Sykes S."/>
            <person name="Wortman J."/>
            <person name="Nusbaum C."/>
            <person name="Birren B."/>
        </authorList>
    </citation>
    <scope>NUCLEOTIDE SEQUENCE</scope>
    <source>
        <strain evidence="3">CBS 10737</strain>
    </source>
</reference>
<keyword evidence="4" id="KW-1185">Reference proteome</keyword>
<dbReference type="SUPFAM" id="SSF48208">
    <property type="entry name" value="Six-hairpin glycosidases"/>
    <property type="match status" value="1"/>
</dbReference>
<dbReference type="InterPro" id="IPR008979">
    <property type="entry name" value="Galactose-bd-like_sf"/>
</dbReference>
<evidence type="ECO:0000313" key="4">
    <source>
        <dbReference type="Proteomes" id="UP000094020"/>
    </source>
</evidence>
<dbReference type="Gene3D" id="2.60.120.260">
    <property type="entry name" value="Galactose-binding domain-like"/>
    <property type="match status" value="1"/>
</dbReference>
<accession>A0A1B9IBB3</accession>
<dbReference type="Gene3D" id="1.50.10.10">
    <property type="match status" value="1"/>
</dbReference>
<organism evidence="2">
    <name type="scientific">Kwoniella pini CBS 10737</name>
    <dbReference type="NCBI Taxonomy" id="1296096"/>
    <lineage>
        <taxon>Eukaryota</taxon>
        <taxon>Fungi</taxon>
        <taxon>Dikarya</taxon>
        <taxon>Basidiomycota</taxon>
        <taxon>Agaricomycotina</taxon>
        <taxon>Tremellomycetes</taxon>
        <taxon>Tremellales</taxon>
        <taxon>Cryptococcaceae</taxon>
        <taxon>Kwoniella</taxon>
    </lineage>
</organism>
<proteinExistence type="predicted"/>